<protein>
    <submittedName>
        <fullName evidence="1">Uncharacterized protein</fullName>
    </submittedName>
</protein>
<sequence>MINIIKKDRNKKGKRLKGPHSERLWQEGLGSSISCQFSFCFIPQPVVTEGSFPPAHSTSLSSLYSVHSSHKALLSSSMARLAVVNQLCYFSYHCSLTVNNCLSLTPY</sequence>
<evidence type="ECO:0000313" key="1">
    <source>
        <dbReference type="EMBL" id="KAG8060636.1"/>
    </source>
</evidence>
<keyword evidence="2" id="KW-1185">Reference proteome</keyword>
<comment type="caution">
    <text evidence="1">The sequence shown here is derived from an EMBL/GenBank/DDBJ whole genome shotgun (WGS) entry which is preliminary data.</text>
</comment>
<dbReference type="AlphaFoldDB" id="A0A8J5SPY2"/>
<name>A0A8J5SPY2_ZIZPA</name>
<organism evidence="1 2">
    <name type="scientific">Zizania palustris</name>
    <name type="common">Northern wild rice</name>
    <dbReference type="NCBI Taxonomy" id="103762"/>
    <lineage>
        <taxon>Eukaryota</taxon>
        <taxon>Viridiplantae</taxon>
        <taxon>Streptophyta</taxon>
        <taxon>Embryophyta</taxon>
        <taxon>Tracheophyta</taxon>
        <taxon>Spermatophyta</taxon>
        <taxon>Magnoliopsida</taxon>
        <taxon>Liliopsida</taxon>
        <taxon>Poales</taxon>
        <taxon>Poaceae</taxon>
        <taxon>BOP clade</taxon>
        <taxon>Oryzoideae</taxon>
        <taxon>Oryzeae</taxon>
        <taxon>Zizaniinae</taxon>
        <taxon>Zizania</taxon>
    </lineage>
</organism>
<dbReference type="Proteomes" id="UP000729402">
    <property type="component" value="Unassembled WGS sequence"/>
</dbReference>
<proteinExistence type="predicted"/>
<dbReference type="EMBL" id="JAAALK010000287">
    <property type="protein sequence ID" value="KAG8060636.1"/>
    <property type="molecule type" value="Genomic_DNA"/>
</dbReference>
<reference evidence="1" key="1">
    <citation type="journal article" date="2021" name="bioRxiv">
        <title>Whole Genome Assembly and Annotation of Northern Wild Rice, Zizania palustris L., Supports a Whole Genome Duplication in the Zizania Genus.</title>
        <authorList>
            <person name="Haas M."/>
            <person name="Kono T."/>
            <person name="Macchietto M."/>
            <person name="Millas R."/>
            <person name="McGilp L."/>
            <person name="Shao M."/>
            <person name="Duquette J."/>
            <person name="Hirsch C.N."/>
            <person name="Kimball J."/>
        </authorList>
    </citation>
    <scope>NUCLEOTIDE SEQUENCE</scope>
    <source>
        <tissue evidence="1">Fresh leaf tissue</tissue>
    </source>
</reference>
<reference evidence="1" key="2">
    <citation type="submission" date="2021-02" db="EMBL/GenBank/DDBJ databases">
        <authorList>
            <person name="Kimball J.A."/>
            <person name="Haas M.W."/>
            <person name="Macchietto M."/>
            <person name="Kono T."/>
            <person name="Duquette J."/>
            <person name="Shao M."/>
        </authorList>
    </citation>
    <scope>NUCLEOTIDE SEQUENCE</scope>
    <source>
        <tissue evidence="1">Fresh leaf tissue</tissue>
    </source>
</reference>
<evidence type="ECO:0000313" key="2">
    <source>
        <dbReference type="Proteomes" id="UP000729402"/>
    </source>
</evidence>
<gene>
    <name evidence="1" type="ORF">GUJ93_ZPchr0002g25732</name>
</gene>
<accession>A0A8J5SPY2</accession>